<comment type="caution">
    <text evidence="1">The sequence shown here is derived from an EMBL/GenBank/DDBJ whole genome shotgun (WGS) entry which is preliminary data.</text>
</comment>
<organism evidence="1 4">
    <name type="scientific">Poseidonibacter ostreae</name>
    <dbReference type="NCBI Taxonomy" id="2654171"/>
    <lineage>
        <taxon>Bacteria</taxon>
        <taxon>Pseudomonadati</taxon>
        <taxon>Campylobacterota</taxon>
        <taxon>Epsilonproteobacteria</taxon>
        <taxon>Campylobacterales</taxon>
        <taxon>Arcobacteraceae</taxon>
        <taxon>Poseidonibacter</taxon>
    </lineage>
</organism>
<name>A0A6L4WT85_9BACT</name>
<reference evidence="3 4" key="1">
    <citation type="submission" date="2019-10" db="EMBL/GenBank/DDBJ databases">
        <title>Poseidonibacter ostreae sp. nov., isolated from the gut of the Ostrea denselamellosa.</title>
        <authorList>
            <person name="Choi A."/>
        </authorList>
    </citation>
    <scope>NUCLEOTIDE SEQUENCE [LARGE SCALE GENOMIC DNA]</scope>
    <source>
        <strain evidence="1 4">SJOD-M-33</strain>
        <strain evidence="2 3">SJOD-M-5</strain>
    </source>
</reference>
<dbReference type="Proteomes" id="UP000472839">
    <property type="component" value="Unassembled WGS sequence"/>
</dbReference>
<dbReference type="Proteomes" id="UP000461010">
    <property type="component" value="Unassembled WGS sequence"/>
</dbReference>
<protein>
    <submittedName>
        <fullName evidence="1">Uncharacterized protein</fullName>
    </submittedName>
</protein>
<evidence type="ECO:0000313" key="3">
    <source>
        <dbReference type="Proteomes" id="UP000461010"/>
    </source>
</evidence>
<gene>
    <name evidence="2" type="ORF">GBG18_04910</name>
    <name evidence="1" type="ORF">GBG19_07360</name>
</gene>
<evidence type="ECO:0000313" key="1">
    <source>
        <dbReference type="EMBL" id="KAB7888999.1"/>
    </source>
</evidence>
<evidence type="ECO:0000313" key="4">
    <source>
        <dbReference type="Proteomes" id="UP000472839"/>
    </source>
</evidence>
<evidence type="ECO:0000313" key="2">
    <source>
        <dbReference type="EMBL" id="KAB7891932.1"/>
    </source>
</evidence>
<proteinExistence type="predicted"/>
<accession>A0A6L4WT85</accession>
<dbReference type="EMBL" id="WFKK01000018">
    <property type="protein sequence ID" value="KAB7888999.1"/>
    <property type="molecule type" value="Genomic_DNA"/>
</dbReference>
<sequence>MKNKINIIEISNEYCKEHSIPQYDSFIIINEVKSIIEDYFNKQIYITKSAVRFLESDKKITISDRLIKKIKQELSNFIKKYIENNSKINNNYKLQYSVQICTVYKKTQHGCYVSFLDKYGFVDKREVGELKLAEKYYLFIEKYNNKKKIYKVIENHHKVGQVILDRMFKLDCRFKVNKYKSNILLSFLYQGDRPNKDEITRIRLYFKKEKIIYNKKEN</sequence>
<dbReference type="EMBL" id="WFKJ01000010">
    <property type="protein sequence ID" value="KAB7891932.1"/>
    <property type="molecule type" value="Genomic_DNA"/>
</dbReference>
<keyword evidence="3" id="KW-1185">Reference proteome</keyword>
<dbReference type="AlphaFoldDB" id="A0A6L4WT85"/>
<dbReference type="RefSeq" id="WP_152188936.1">
    <property type="nucleotide sequence ID" value="NZ_WFKI01000028.1"/>
</dbReference>